<accession>A0AA39M4U3</accession>
<dbReference type="AlphaFoldDB" id="A0AA39M4U3"/>
<dbReference type="EMBL" id="JAUCMV010000002">
    <property type="protein sequence ID" value="KAK0420574.1"/>
    <property type="molecule type" value="Genomic_DNA"/>
</dbReference>
<gene>
    <name evidence="1" type="ORF">QR680_014768</name>
</gene>
<evidence type="ECO:0000313" key="2">
    <source>
        <dbReference type="Proteomes" id="UP001175271"/>
    </source>
</evidence>
<comment type="caution">
    <text evidence="1">The sequence shown here is derived from an EMBL/GenBank/DDBJ whole genome shotgun (WGS) entry which is preliminary data.</text>
</comment>
<protein>
    <submittedName>
        <fullName evidence="1">Uncharacterized protein</fullName>
    </submittedName>
</protein>
<sequence>MYRNCAILVSTFVTIIVASENADVKLLTYLMPTLSQNFLISLTTEEAEALEKAGREADELRAQGKTLTDDDETALILADKTNTNIGNLNAAELRDYMVVVANAFKELNANEKQELDETFPNYSSLLRNPDFEKLMEAPPHHQQKLAQIFIDNLEKS</sequence>
<dbReference type="Proteomes" id="UP001175271">
    <property type="component" value="Unassembled WGS sequence"/>
</dbReference>
<proteinExistence type="predicted"/>
<organism evidence="1 2">
    <name type="scientific">Steinernema hermaphroditum</name>
    <dbReference type="NCBI Taxonomy" id="289476"/>
    <lineage>
        <taxon>Eukaryota</taxon>
        <taxon>Metazoa</taxon>
        <taxon>Ecdysozoa</taxon>
        <taxon>Nematoda</taxon>
        <taxon>Chromadorea</taxon>
        <taxon>Rhabditida</taxon>
        <taxon>Tylenchina</taxon>
        <taxon>Panagrolaimomorpha</taxon>
        <taxon>Strongyloidoidea</taxon>
        <taxon>Steinernematidae</taxon>
        <taxon>Steinernema</taxon>
    </lineage>
</organism>
<evidence type="ECO:0000313" key="1">
    <source>
        <dbReference type="EMBL" id="KAK0420574.1"/>
    </source>
</evidence>
<keyword evidence="2" id="KW-1185">Reference proteome</keyword>
<name>A0AA39M4U3_9BILA</name>
<reference evidence="1" key="1">
    <citation type="submission" date="2023-06" db="EMBL/GenBank/DDBJ databases">
        <title>Genomic analysis of the entomopathogenic nematode Steinernema hermaphroditum.</title>
        <authorList>
            <person name="Schwarz E.M."/>
            <person name="Heppert J.K."/>
            <person name="Baniya A."/>
            <person name="Schwartz H.T."/>
            <person name="Tan C.-H."/>
            <person name="Antoshechkin I."/>
            <person name="Sternberg P.W."/>
            <person name="Goodrich-Blair H."/>
            <person name="Dillman A.R."/>
        </authorList>
    </citation>
    <scope>NUCLEOTIDE SEQUENCE</scope>
    <source>
        <strain evidence="1">PS9179</strain>
        <tissue evidence="1">Whole animal</tissue>
    </source>
</reference>